<dbReference type="SUPFAM" id="SSF51445">
    <property type="entry name" value="(Trans)glycosidases"/>
    <property type="match status" value="1"/>
</dbReference>
<dbReference type="GO" id="GO:0004565">
    <property type="term" value="F:beta-galactosidase activity"/>
    <property type="evidence" value="ECO:0007669"/>
    <property type="project" value="UniProtKB-EC"/>
</dbReference>
<keyword evidence="7 8" id="KW-0326">Glycosidase</keyword>
<comment type="similarity">
    <text evidence="2 8">Belongs to the glycosyl hydrolase 42 family.</text>
</comment>
<dbReference type="InterPro" id="IPR003476">
    <property type="entry name" value="Glyco_hydro_42"/>
</dbReference>
<dbReference type="Proteomes" id="UP001224325">
    <property type="component" value="Chromosome"/>
</dbReference>
<sequence length="694" mass="79569">MKNRFSVIFLIVLVSITVNAQDSARFFPKEDLMSIGIYYYPEHWNENEWERDIKNISELGFEFIHLAEFAWINMEPQEGVYDFEWLDKVINLAKKYNLKVILGTPTAISPVWMGIKHPEIYAMGSNYLRAEHGTRAQQSLSNPVWRDYSKKIITKLGERYGSNSTVIGWQLDNEPEAKEDYSPSSQKAFKIWLENKYKIIDALNNAWGTAFWNQTYSDFNQIKIHNANHVGWWGTNPHALLDFKRYSADTQADFLDFQADILRPMISKNQYITTNYTATTYGADPRRTKELDFNAFTSYPNKGQANIGENGFRLGDPKEISFALSFFKPENDVSGVMELQPGFVNWGSINPLLQPGALRMWLYHCFGGDLSFACSYRYRQINYSAEQYHSGITKLDGVTLSQGGKDYKQTMHEMKMLRDAYNPKAKMPSELIKRKTALLWNYDNLWSMSRQGQTSQWNTLSFFQKYLEISKSFGAPSDIVYDDDNLNDYNVVIIPAFELVDDAIITKWTNYVKQGGNLVLTLRTGVKDKNGHLFQSAYGEKIYALIDAKIDYFDHLLPHMKGTISGNNQEYGWNNWADLVNANKSENVWATYTNQFYAGKAAVVTNTLGKGTVTYIGVDTDDAQLEKDVLRNVYSNANISTEDYPEGVYVQWRDGFWIAVNYSSKAYQLKLPNNAKILIGTKTVESGGVTVWTE</sequence>
<name>A0AAU7EKK4_9FLAO</name>
<keyword evidence="11" id="KW-0732">Signal</keyword>
<dbReference type="KEGG" id="mlil:QLS71_009310"/>
<dbReference type="EC" id="3.2.1.23" evidence="3 8"/>
<evidence type="ECO:0000256" key="8">
    <source>
        <dbReference type="PIRNR" id="PIRNR001084"/>
    </source>
</evidence>
<dbReference type="InterPro" id="IPR017853">
    <property type="entry name" value="GH"/>
</dbReference>
<dbReference type="InterPro" id="IPR029062">
    <property type="entry name" value="Class_I_gatase-like"/>
</dbReference>
<evidence type="ECO:0000256" key="3">
    <source>
        <dbReference type="ARBA" id="ARBA00012756"/>
    </source>
</evidence>
<organism evidence="15 16">
    <name type="scientific">Mariniflexile litorale</name>
    <dbReference type="NCBI Taxonomy" id="3045158"/>
    <lineage>
        <taxon>Bacteria</taxon>
        <taxon>Pseudomonadati</taxon>
        <taxon>Bacteroidota</taxon>
        <taxon>Flavobacteriia</taxon>
        <taxon>Flavobacteriales</taxon>
        <taxon>Flavobacteriaceae</taxon>
        <taxon>Mariniflexile</taxon>
    </lineage>
</organism>
<accession>A0AAU7EKK4</accession>
<protein>
    <recommendedName>
        <fullName evidence="3 8">Beta-galactosidase</fullName>
        <shortName evidence="8">Beta-gal</shortName>
        <ecNumber evidence="3 8">3.2.1.23</ecNumber>
    </recommendedName>
</protein>
<evidence type="ECO:0000313" key="15">
    <source>
        <dbReference type="EMBL" id="XBL16198.1"/>
    </source>
</evidence>
<dbReference type="InterPro" id="IPR013739">
    <property type="entry name" value="Beta_galactosidase_C"/>
</dbReference>
<evidence type="ECO:0000259" key="12">
    <source>
        <dbReference type="Pfam" id="PF02449"/>
    </source>
</evidence>
<evidence type="ECO:0000256" key="11">
    <source>
        <dbReference type="SAM" id="SignalP"/>
    </source>
</evidence>
<evidence type="ECO:0000256" key="5">
    <source>
        <dbReference type="ARBA" id="ARBA00022801"/>
    </source>
</evidence>
<keyword evidence="5 8" id="KW-0378">Hydrolase</keyword>
<dbReference type="GO" id="GO:0046872">
    <property type="term" value="F:metal ion binding"/>
    <property type="evidence" value="ECO:0007669"/>
    <property type="project" value="UniProtKB-KW"/>
</dbReference>
<dbReference type="Gene3D" id="3.40.50.880">
    <property type="match status" value="1"/>
</dbReference>
<feature type="chain" id="PRO_5043997473" description="Beta-galactosidase" evidence="11">
    <location>
        <begin position="21"/>
        <end position="694"/>
    </location>
</feature>
<feature type="active site" description="Nucleophile" evidence="9">
    <location>
        <position position="338"/>
    </location>
</feature>
<feature type="signal peptide" evidence="11">
    <location>
        <begin position="1"/>
        <end position="20"/>
    </location>
</feature>
<evidence type="ECO:0000256" key="1">
    <source>
        <dbReference type="ARBA" id="ARBA00001412"/>
    </source>
</evidence>
<dbReference type="PANTHER" id="PTHR36447">
    <property type="entry name" value="BETA-GALACTOSIDASE GANA"/>
    <property type="match status" value="1"/>
</dbReference>
<evidence type="ECO:0000256" key="4">
    <source>
        <dbReference type="ARBA" id="ARBA00022723"/>
    </source>
</evidence>
<dbReference type="InterPro" id="IPR013780">
    <property type="entry name" value="Glyco_hydro_b"/>
</dbReference>
<proteinExistence type="inferred from homology"/>
<dbReference type="AlphaFoldDB" id="A0AAU7EKK4"/>
<dbReference type="SUPFAM" id="SSF51011">
    <property type="entry name" value="Glycosyl hydrolase domain"/>
    <property type="match status" value="1"/>
</dbReference>
<dbReference type="Pfam" id="PF08532">
    <property type="entry name" value="Glyco_hydro_42M"/>
    <property type="match status" value="1"/>
</dbReference>
<dbReference type="PANTHER" id="PTHR36447:SF2">
    <property type="entry name" value="BETA-GALACTOSIDASE YESZ"/>
    <property type="match status" value="1"/>
</dbReference>
<dbReference type="RefSeq" id="WP_308991033.1">
    <property type="nucleotide sequence ID" value="NZ_CP155618.1"/>
</dbReference>
<dbReference type="Gene3D" id="2.60.40.1180">
    <property type="entry name" value="Golgi alpha-mannosidase II"/>
    <property type="match status" value="1"/>
</dbReference>
<evidence type="ECO:0000259" key="13">
    <source>
        <dbReference type="Pfam" id="PF08532"/>
    </source>
</evidence>
<evidence type="ECO:0000259" key="14">
    <source>
        <dbReference type="Pfam" id="PF08533"/>
    </source>
</evidence>
<dbReference type="Pfam" id="PF08533">
    <property type="entry name" value="Glyco_hydro_42C"/>
    <property type="match status" value="1"/>
</dbReference>
<dbReference type="InterPro" id="IPR013529">
    <property type="entry name" value="Glyco_hydro_42_N"/>
</dbReference>
<dbReference type="EMBL" id="CP155618">
    <property type="protein sequence ID" value="XBL16198.1"/>
    <property type="molecule type" value="Genomic_DNA"/>
</dbReference>
<reference evidence="15" key="1">
    <citation type="submission" date="2024-04" db="EMBL/GenBank/DDBJ databases">
        <title>Mariniflexile litorale, isolated from the shallow sediments of the Sea of Japan.</title>
        <authorList>
            <person name="Romanenko L."/>
            <person name="Isaeva M."/>
        </authorList>
    </citation>
    <scope>NUCLEOTIDE SEQUENCE [LARGE SCALE GENOMIC DNA]</scope>
    <source>
        <strain evidence="15">KMM 9835</strain>
    </source>
</reference>
<evidence type="ECO:0000256" key="2">
    <source>
        <dbReference type="ARBA" id="ARBA00005940"/>
    </source>
</evidence>
<dbReference type="Pfam" id="PF02449">
    <property type="entry name" value="Glyco_hydro_42"/>
    <property type="match status" value="1"/>
</dbReference>
<feature type="binding site" evidence="10">
    <location>
        <position position="346"/>
    </location>
    <ligand>
        <name>substrate</name>
    </ligand>
</feature>
<dbReference type="InterPro" id="IPR013738">
    <property type="entry name" value="Beta_galactosidase_Trimer"/>
</dbReference>
<keyword evidence="6" id="KW-0862">Zinc</keyword>
<comment type="catalytic activity">
    <reaction evidence="1 8">
        <text>Hydrolysis of terminal non-reducing beta-D-galactose residues in beta-D-galactosides.</text>
        <dbReference type="EC" id="3.2.1.23"/>
    </reaction>
</comment>
<feature type="binding site" evidence="10">
    <location>
        <position position="135"/>
    </location>
    <ligand>
        <name>substrate</name>
    </ligand>
</feature>
<evidence type="ECO:0000313" key="16">
    <source>
        <dbReference type="Proteomes" id="UP001224325"/>
    </source>
</evidence>
<keyword evidence="16" id="KW-1185">Reference proteome</keyword>
<dbReference type="PIRSF" id="PIRSF001084">
    <property type="entry name" value="B-galactosidase"/>
    <property type="match status" value="1"/>
</dbReference>
<feature type="binding site" evidence="10">
    <location>
        <position position="173"/>
    </location>
    <ligand>
        <name>substrate</name>
    </ligand>
</feature>
<dbReference type="Gene3D" id="3.20.20.80">
    <property type="entry name" value="Glycosidases"/>
    <property type="match status" value="1"/>
</dbReference>
<dbReference type="GO" id="GO:0006012">
    <property type="term" value="P:galactose metabolic process"/>
    <property type="evidence" value="ECO:0007669"/>
    <property type="project" value="InterPro"/>
</dbReference>
<evidence type="ECO:0000256" key="9">
    <source>
        <dbReference type="PIRSR" id="PIRSR001084-1"/>
    </source>
</evidence>
<feature type="domain" description="Beta-galactosidase trimerisation" evidence="13">
    <location>
        <begin position="435"/>
        <end position="639"/>
    </location>
</feature>
<dbReference type="SUPFAM" id="SSF52317">
    <property type="entry name" value="Class I glutamine amidotransferase-like"/>
    <property type="match status" value="1"/>
</dbReference>
<evidence type="ECO:0000256" key="7">
    <source>
        <dbReference type="ARBA" id="ARBA00023295"/>
    </source>
</evidence>
<evidence type="ECO:0000256" key="10">
    <source>
        <dbReference type="PIRSR" id="PIRSR001084-2"/>
    </source>
</evidence>
<feature type="active site" description="Proton donor" evidence="9">
    <location>
        <position position="174"/>
    </location>
</feature>
<evidence type="ECO:0000256" key="6">
    <source>
        <dbReference type="ARBA" id="ARBA00022833"/>
    </source>
</evidence>
<feature type="domain" description="Glycoside hydrolase family 42 N-terminal" evidence="12">
    <location>
        <begin position="39"/>
        <end position="416"/>
    </location>
</feature>
<dbReference type="GO" id="GO:0009341">
    <property type="term" value="C:beta-galactosidase complex"/>
    <property type="evidence" value="ECO:0007669"/>
    <property type="project" value="InterPro"/>
</dbReference>
<gene>
    <name evidence="15" type="ORF">QLS71_009310</name>
</gene>
<feature type="domain" description="Beta-galactosidase C-terminal" evidence="14">
    <location>
        <begin position="647"/>
        <end position="693"/>
    </location>
</feature>
<keyword evidence="4" id="KW-0479">Metal-binding</keyword>
<dbReference type="CDD" id="cd03143">
    <property type="entry name" value="A4_beta-galactosidase_middle_domain"/>
    <property type="match status" value="1"/>
</dbReference>